<evidence type="ECO:0000259" key="1">
    <source>
        <dbReference type="Pfam" id="PF06381"/>
    </source>
</evidence>
<feature type="domain" description="Anti-CBASS protein Acb1-like N-terminal" evidence="1">
    <location>
        <begin position="60"/>
        <end position="416"/>
    </location>
</feature>
<dbReference type="InterPro" id="IPR024459">
    <property type="entry name" value="Acb1-like_N"/>
</dbReference>
<protein>
    <submittedName>
        <fullName evidence="2">HI1409 family phage-associated protein</fullName>
    </submittedName>
</protein>
<proteinExistence type="predicted"/>
<dbReference type="HOGENOM" id="CLU_027488_2_1_7"/>
<dbReference type="AlphaFoldDB" id="E5Y1W1"/>
<dbReference type="EMBL" id="ADCP02000002">
    <property type="protein sequence ID" value="EFV45988.1"/>
    <property type="molecule type" value="Genomic_DNA"/>
</dbReference>
<dbReference type="OrthoDB" id="2019396at2"/>
<dbReference type="STRING" id="563192.HMPREF0179_00170"/>
<sequence length="485" mass="54249">MSRFPIRSSRRVVVRRQPIRNMMLDGGGASGNGDRGALQHAAQRTSNPYYSNNFLYRWQEYTRWYMTSWEARKIIDIPVDDALRLPFEITGVDTALSTDLRSAYEAFDLDRQNRRALIQERLYGGCCQTIVIKGEEDERLSDRLSLERIRRGDLEAFNVVDVSRITRPDYDQNPFSAGYDRAERYIIQGVEADVSRLVVFDGSPLINRAAMNILQNFRYNPAGFGESKLAPLYDLLVRVVGTQQAAYHLVNMASVLLVRTSNLMALQATDSPALAKLEEICKQISLYRGAVIDNPNADVQQHAASFGSVPELVMSFAQLLSAASDIPATRFLGQAPGGLNATGESDLQNYYNMIDAFQRLRIKPVVLKQLSVIGPHLMGFERWRAASKSLDIVFPPLWNESSQVKAENARTYAELFRVLYADGVIKRDVVVKELIQRGVFQTGEQVKDFLAEEADSPDAADLMQPVDPSGPLAELEKLAASGRAV</sequence>
<dbReference type="eggNOG" id="COG3567">
    <property type="taxonomic scope" value="Bacteria"/>
</dbReference>
<comment type="caution">
    <text evidence="2">The sequence shown here is derived from an EMBL/GenBank/DDBJ whole genome shotgun (WGS) entry which is preliminary data.</text>
</comment>
<reference evidence="2 3" key="1">
    <citation type="submission" date="2010-10" db="EMBL/GenBank/DDBJ databases">
        <authorList>
            <consortium name="The Broad Institute Genome Sequencing Platform"/>
            <person name="Ward D."/>
            <person name="Earl A."/>
            <person name="Feldgarden M."/>
            <person name="Young S.K."/>
            <person name="Gargeya S."/>
            <person name="Zeng Q."/>
            <person name="Alvarado L."/>
            <person name="Berlin A."/>
            <person name="Bochicchio J."/>
            <person name="Chapman S.B."/>
            <person name="Chen Z."/>
            <person name="Freedman E."/>
            <person name="Gellesch M."/>
            <person name="Goldberg J."/>
            <person name="Griggs A."/>
            <person name="Gujja S."/>
            <person name="Heilman E."/>
            <person name="Heiman D."/>
            <person name="Howarth C."/>
            <person name="Mehta T."/>
            <person name="Neiman D."/>
            <person name="Pearson M."/>
            <person name="Roberts A."/>
            <person name="Saif S."/>
            <person name="Shea T."/>
            <person name="Shenoy N."/>
            <person name="Sisk P."/>
            <person name="Stolte C."/>
            <person name="Sykes S."/>
            <person name="White J."/>
            <person name="Yandava C."/>
            <person name="Allen-Vercoe E."/>
            <person name="Sibley C."/>
            <person name="Ambrose C.E."/>
            <person name="Strauss J."/>
            <person name="Daigneault M."/>
            <person name="Haas B."/>
            <person name="Nusbaum C."/>
            <person name="Birren B."/>
        </authorList>
    </citation>
    <scope>NUCLEOTIDE SEQUENCE [LARGE SCALE GENOMIC DNA]</scope>
    <source>
        <strain evidence="2 3">3_1_6</strain>
    </source>
</reference>
<dbReference type="RefSeq" id="WP_005024173.1">
    <property type="nucleotide sequence ID" value="NZ_KE150239.1"/>
</dbReference>
<name>E5Y1W1_BILW3</name>
<evidence type="ECO:0000313" key="3">
    <source>
        <dbReference type="Proteomes" id="UP000006034"/>
    </source>
</evidence>
<dbReference type="Pfam" id="PF06381">
    <property type="entry name" value="Phage_portal_3"/>
    <property type="match status" value="1"/>
</dbReference>
<keyword evidence="3" id="KW-1185">Reference proteome</keyword>
<accession>E5Y1W1</accession>
<dbReference type="GeneID" id="78087036"/>
<dbReference type="Proteomes" id="UP000006034">
    <property type="component" value="Unassembled WGS sequence"/>
</dbReference>
<evidence type="ECO:0000313" key="2">
    <source>
        <dbReference type="EMBL" id="EFV45988.1"/>
    </source>
</evidence>
<gene>
    <name evidence="2" type="ORF">HMPREF0179_00170</name>
</gene>
<organism evidence="2 3">
    <name type="scientific">Bilophila wadsworthia (strain 3_1_6)</name>
    <dbReference type="NCBI Taxonomy" id="563192"/>
    <lineage>
        <taxon>Bacteria</taxon>
        <taxon>Pseudomonadati</taxon>
        <taxon>Thermodesulfobacteriota</taxon>
        <taxon>Desulfovibrionia</taxon>
        <taxon>Desulfovibrionales</taxon>
        <taxon>Desulfovibrionaceae</taxon>
        <taxon>Bilophila</taxon>
    </lineage>
</organism>
<reference evidence="2 3" key="2">
    <citation type="submission" date="2013-04" db="EMBL/GenBank/DDBJ databases">
        <title>The Genome Sequence of Bilophila wadsworthia 3_1_6.</title>
        <authorList>
            <consortium name="The Broad Institute Genomics Platform"/>
            <person name="Earl A."/>
            <person name="Ward D."/>
            <person name="Feldgarden M."/>
            <person name="Gevers D."/>
            <person name="Sibley C."/>
            <person name="Strauss J."/>
            <person name="Allen-Vercoe E."/>
            <person name="Walker B."/>
            <person name="Young S."/>
            <person name="Zeng Q."/>
            <person name="Gargeya S."/>
            <person name="Fitzgerald M."/>
            <person name="Haas B."/>
            <person name="Abouelleil A."/>
            <person name="Allen A.W."/>
            <person name="Alvarado L."/>
            <person name="Arachchi H.M."/>
            <person name="Berlin A.M."/>
            <person name="Chapman S.B."/>
            <person name="Gainer-Dewar J."/>
            <person name="Goldberg J."/>
            <person name="Griggs A."/>
            <person name="Gujja S."/>
            <person name="Hansen M."/>
            <person name="Howarth C."/>
            <person name="Imamovic A."/>
            <person name="Ireland A."/>
            <person name="Larimer J."/>
            <person name="McCowan C."/>
            <person name="Murphy C."/>
            <person name="Pearson M."/>
            <person name="Poon T.W."/>
            <person name="Priest M."/>
            <person name="Roberts A."/>
            <person name="Saif S."/>
            <person name="Shea T."/>
            <person name="Sisk P."/>
            <person name="Sykes S."/>
            <person name="Wortman J."/>
            <person name="Nusbaum C."/>
            <person name="Birren B."/>
        </authorList>
    </citation>
    <scope>NUCLEOTIDE SEQUENCE [LARGE SCALE GENOMIC DNA]</scope>
    <source>
        <strain evidence="2 3">3_1_6</strain>
    </source>
</reference>